<dbReference type="PROSITE" id="PS50957">
    <property type="entry name" value="JOSEPHIN"/>
    <property type="match status" value="1"/>
</dbReference>
<keyword evidence="4" id="KW-0645">Protease</keyword>
<dbReference type="FunFam" id="3.90.70.40:FF:000005">
    <property type="entry name" value="Ataxin 3"/>
    <property type="match status" value="1"/>
</dbReference>
<keyword evidence="10" id="KW-0539">Nucleus</keyword>
<sequence length="333" mass="37047">MEAIFHEKQEGSLCAQHCLNALLQNQIFTAVDLAQIGQNLDEQERQHMLEGGVESREYQHFLEQPSSNYDDSGFFSIQVLQEALRVWGLELLPFTSQNPAAQAAQRDPTSQKAYICNFRQHWFCVRKLGHQWFNLNSLLTGPELISDTYLSLFLTQLQQEGYSLFIVMGELAESEADQLLRIIPAVQPIKPSLITAEGQNPEREEAGGARREDDSEDQYLQRALAESRQLVEEDDVALQQALRDSMEGYIVDSISKGDKAIGNSSQSASVSACQSNEPSAEELRIKRLAFLEGKGSNPATRSEGKQPSSTPAEGTNEDALLQDALNLSMAQPK</sequence>
<organism evidence="15 16">
    <name type="scientific">Littorina saxatilis</name>
    <dbReference type="NCBI Taxonomy" id="31220"/>
    <lineage>
        <taxon>Eukaryota</taxon>
        <taxon>Metazoa</taxon>
        <taxon>Spiralia</taxon>
        <taxon>Lophotrochozoa</taxon>
        <taxon>Mollusca</taxon>
        <taxon>Gastropoda</taxon>
        <taxon>Caenogastropoda</taxon>
        <taxon>Littorinimorpha</taxon>
        <taxon>Littorinoidea</taxon>
        <taxon>Littorinidae</taxon>
        <taxon>Littorina</taxon>
    </lineage>
</organism>
<dbReference type="EC" id="3.4.19.12" evidence="3"/>
<evidence type="ECO:0000256" key="1">
    <source>
        <dbReference type="ARBA" id="ARBA00000707"/>
    </source>
</evidence>
<dbReference type="GO" id="GO:0004843">
    <property type="term" value="F:cysteine-type deubiquitinase activity"/>
    <property type="evidence" value="ECO:0007669"/>
    <property type="project" value="UniProtKB-EC"/>
</dbReference>
<comment type="catalytic activity">
    <reaction evidence="1">
        <text>Thiol-dependent hydrolysis of ester, thioester, amide, peptide and isopeptide bonds formed by the C-terminal Gly of ubiquitin (a 76-residue protein attached to proteins as an intracellular targeting signal).</text>
        <dbReference type="EC" id="3.4.19.12"/>
    </reaction>
</comment>
<feature type="active site" description="Proton acceptor" evidence="11">
    <location>
        <position position="121"/>
    </location>
</feature>
<evidence type="ECO:0000256" key="7">
    <source>
        <dbReference type="ARBA" id="ARBA00022807"/>
    </source>
</evidence>
<comment type="caution">
    <text evidence="15">The sequence shown here is derived from an EMBL/GenBank/DDBJ whole genome shotgun (WGS) entry which is preliminary data.</text>
</comment>
<reference evidence="15 16" key="1">
    <citation type="submission" date="2024-02" db="EMBL/GenBank/DDBJ databases">
        <title>Chromosome-scale genome assembly of the rough periwinkle Littorina saxatilis.</title>
        <authorList>
            <person name="De Jode A."/>
            <person name="Faria R."/>
            <person name="Formenti G."/>
            <person name="Sims Y."/>
            <person name="Smith T.P."/>
            <person name="Tracey A."/>
            <person name="Wood J.M.D."/>
            <person name="Zagrodzka Z.B."/>
            <person name="Johannesson K."/>
            <person name="Butlin R.K."/>
            <person name="Leder E.H."/>
        </authorList>
    </citation>
    <scope>NUCLEOTIDE SEQUENCE [LARGE SCALE GENOMIC DNA]</scope>
    <source>
        <strain evidence="15">Snail1</strain>
        <tissue evidence="15">Muscle</tissue>
    </source>
</reference>
<feature type="active site" evidence="11 12">
    <location>
        <position position="136"/>
    </location>
</feature>
<keyword evidence="6 12" id="KW-0378">Hydrolase</keyword>
<evidence type="ECO:0000256" key="12">
    <source>
        <dbReference type="PROSITE-ProRule" id="PRU00331"/>
    </source>
</evidence>
<keyword evidence="7" id="KW-0788">Thiol protease</keyword>
<feature type="domain" description="Josephin" evidence="14">
    <location>
        <begin position="1"/>
        <end position="182"/>
    </location>
</feature>
<evidence type="ECO:0000256" key="11">
    <source>
        <dbReference type="PIRSR" id="PIRSR633865-1"/>
    </source>
</evidence>
<feature type="region of interest" description="Disordered" evidence="13">
    <location>
        <begin position="270"/>
        <end position="333"/>
    </location>
</feature>
<dbReference type="SMART" id="SM01246">
    <property type="entry name" value="Josephin"/>
    <property type="match status" value="1"/>
</dbReference>
<evidence type="ECO:0000256" key="9">
    <source>
        <dbReference type="ARBA" id="ARBA00023163"/>
    </source>
</evidence>
<protein>
    <recommendedName>
        <fullName evidence="3">ubiquitinyl hydrolase 1</fullName>
        <ecNumber evidence="3">3.4.19.12</ecNumber>
    </recommendedName>
</protein>
<evidence type="ECO:0000256" key="6">
    <source>
        <dbReference type="ARBA" id="ARBA00022801"/>
    </source>
</evidence>
<dbReference type="GO" id="GO:0006508">
    <property type="term" value="P:proteolysis"/>
    <property type="evidence" value="ECO:0007669"/>
    <property type="project" value="UniProtKB-KW"/>
</dbReference>
<dbReference type="PRINTS" id="PR01233">
    <property type="entry name" value="JOSEPHIN"/>
</dbReference>
<dbReference type="EMBL" id="JBAMIC010000008">
    <property type="protein sequence ID" value="KAK7104010.1"/>
    <property type="molecule type" value="Genomic_DNA"/>
</dbReference>
<gene>
    <name evidence="15" type="ORF">V1264_018788</name>
</gene>
<dbReference type="FunFam" id="1.10.287.10:FF:000023">
    <property type="entry name" value="Ataxin 3 variant ref"/>
    <property type="match status" value="1"/>
</dbReference>
<evidence type="ECO:0000313" key="15">
    <source>
        <dbReference type="EMBL" id="KAK7104010.1"/>
    </source>
</evidence>
<evidence type="ECO:0000313" key="16">
    <source>
        <dbReference type="Proteomes" id="UP001374579"/>
    </source>
</evidence>
<evidence type="ECO:0000256" key="8">
    <source>
        <dbReference type="ARBA" id="ARBA00023015"/>
    </source>
</evidence>
<feature type="active site" evidence="12">
    <location>
        <position position="121"/>
    </location>
</feature>
<dbReference type="GO" id="GO:0016579">
    <property type="term" value="P:protein deubiquitination"/>
    <property type="evidence" value="ECO:0007669"/>
    <property type="project" value="InterPro"/>
</dbReference>
<dbReference type="Gene3D" id="3.90.70.40">
    <property type="match status" value="1"/>
</dbReference>
<dbReference type="InterPro" id="IPR006155">
    <property type="entry name" value="Josephin"/>
</dbReference>
<comment type="subcellular location">
    <subcellularLocation>
        <location evidence="2">Nucleus</location>
    </subcellularLocation>
</comment>
<proteinExistence type="predicted"/>
<dbReference type="InterPro" id="IPR033865">
    <property type="entry name" value="Ataxin-3"/>
</dbReference>
<feature type="compositionally biased region" description="Polar residues" evidence="13">
    <location>
        <begin position="297"/>
        <end position="313"/>
    </location>
</feature>
<evidence type="ECO:0000256" key="4">
    <source>
        <dbReference type="ARBA" id="ARBA00022670"/>
    </source>
</evidence>
<feature type="compositionally biased region" description="Basic and acidic residues" evidence="13">
    <location>
        <begin position="200"/>
        <end position="213"/>
    </location>
</feature>
<dbReference type="PANTHER" id="PTHR14159">
    <property type="entry name" value="ATAXIN-3-RELATED"/>
    <property type="match status" value="1"/>
</dbReference>
<dbReference type="Proteomes" id="UP001374579">
    <property type="component" value="Unassembled WGS sequence"/>
</dbReference>
<dbReference type="AlphaFoldDB" id="A0AAN9BDU1"/>
<keyword evidence="9" id="KW-0804">Transcription</keyword>
<accession>A0AAN9BDU1</accession>
<evidence type="ECO:0000256" key="13">
    <source>
        <dbReference type="SAM" id="MobiDB-lite"/>
    </source>
</evidence>
<dbReference type="GO" id="GO:0005634">
    <property type="term" value="C:nucleus"/>
    <property type="evidence" value="ECO:0007669"/>
    <property type="project" value="UniProtKB-SubCell"/>
</dbReference>
<keyword evidence="16" id="KW-1185">Reference proteome</keyword>
<evidence type="ECO:0000256" key="5">
    <source>
        <dbReference type="ARBA" id="ARBA00022786"/>
    </source>
</evidence>
<evidence type="ECO:0000256" key="2">
    <source>
        <dbReference type="ARBA" id="ARBA00004123"/>
    </source>
</evidence>
<evidence type="ECO:0000256" key="3">
    <source>
        <dbReference type="ARBA" id="ARBA00012759"/>
    </source>
</evidence>
<keyword evidence="5" id="KW-0833">Ubl conjugation pathway</keyword>
<name>A0AAN9BDU1_9CAEN</name>
<evidence type="ECO:0000256" key="10">
    <source>
        <dbReference type="ARBA" id="ARBA00023242"/>
    </source>
</evidence>
<dbReference type="Gene3D" id="1.10.287.10">
    <property type="entry name" value="S15/NS1, RNA-binding"/>
    <property type="match status" value="1"/>
</dbReference>
<dbReference type="Pfam" id="PF02099">
    <property type="entry name" value="Josephin"/>
    <property type="match status" value="1"/>
</dbReference>
<feature type="region of interest" description="Disordered" evidence="13">
    <location>
        <begin position="193"/>
        <end position="218"/>
    </location>
</feature>
<keyword evidence="8" id="KW-0805">Transcription regulation</keyword>
<feature type="active site" description="Nucleophile" evidence="11">
    <location>
        <position position="14"/>
    </location>
</feature>
<evidence type="ECO:0000259" key="14">
    <source>
        <dbReference type="PROSITE" id="PS50957"/>
    </source>
</evidence>
<feature type="active site" evidence="12">
    <location>
        <position position="14"/>
    </location>
</feature>
<dbReference type="PANTHER" id="PTHR14159:SF0">
    <property type="entry name" value="ATAXIN-3-RELATED"/>
    <property type="match status" value="1"/>
</dbReference>